<evidence type="ECO:0000256" key="6">
    <source>
        <dbReference type="ARBA" id="ARBA00022989"/>
    </source>
</evidence>
<evidence type="ECO:0000256" key="4">
    <source>
        <dbReference type="ARBA" id="ARBA00022597"/>
    </source>
</evidence>
<name>A0A857JKZ0_9ALTE</name>
<keyword evidence="5 8" id="KW-0812">Transmembrane</keyword>
<dbReference type="SUPFAM" id="SSF103473">
    <property type="entry name" value="MFS general substrate transporter"/>
    <property type="match status" value="1"/>
</dbReference>
<dbReference type="GO" id="GO:0022857">
    <property type="term" value="F:transmembrane transporter activity"/>
    <property type="evidence" value="ECO:0007669"/>
    <property type="project" value="InterPro"/>
</dbReference>
<evidence type="ECO:0000313" key="9">
    <source>
        <dbReference type="EMBL" id="QHJ11958.1"/>
    </source>
</evidence>
<evidence type="ECO:0000256" key="8">
    <source>
        <dbReference type="SAM" id="Phobius"/>
    </source>
</evidence>
<dbReference type="Gene3D" id="1.20.1250.20">
    <property type="entry name" value="MFS general substrate transporter like domains"/>
    <property type="match status" value="2"/>
</dbReference>
<evidence type="ECO:0000256" key="2">
    <source>
        <dbReference type="ARBA" id="ARBA00022448"/>
    </source>
</evidence>
<dbReference type="EMBL" id="CP047656">
    <property type="protein sequence ID" value="QHJ11958.1"/>
    <property type="molecule type" value="Genomic_DNA"/>
</dbReference>
<organism evidence="9 10">
    <name type="scientific">Paraglaciecola mesophila</name>
    <dbReference type="NCBI Taxonomy" id="197222"/>
    <lineage>
        <taxon>Bacteria</taxon>
        <taxon>Pseudomonadati</taxon>
        <taxon>Pseudomonadota</taxon>
        <taxon>Gammaproteobacteria</taxon>
        <taxon>Alteromonadales</taxon>
        <taxon>Alteromonadaceae</taxon>
        <taxon>Paraglaciecola</taxon>
    </lineage>
</organism>
<dbReference type="InterPro" id="IPR011701">
    <property type="entry name" value="MFS"/>
</dbReference>
<evidence type="ECO:0000313" key="10">
    <source>
        <dbReference type="Proteomes" id="UP000464524"/>
    </source>
</evidence>
<dbReference type="InterPro" id="IPR036259">
    <property type="entry name" value="MFS_trans_sf"/>
</dbReference>
<keyword evidence="2" id="KW-0813">Transport</keyword>
<reference evidence="9 10" key="1">
    <citation type="submission" date="2019-12" db="EMBL/GenBank/DDBJ databases">
        <title>Genome sequencing and assembly of endphytes of Porphyra tenera.</title>
        <authorList>
            <person name="Park J.M."/>
            <person name="Shin R."/>
            <person name="Jo S.H."/>
        </authorList>
    </citation>
    <scope>NUCLEOTIDE SEQUENCE [LARGE SCALE GENOMIC DNA]</scope>
    <source>
        <strain evidence="9 10">GPM4</strain>
    </source>
</reference>
<keyword evidence="10" id="KW-1185">Reference proteome</keyword>
<keyword evidence="7 8" id="KW-0472">Membrane</keyword>
<feature type="transmembrane region" description="Helical" evidence="8">
    <location>
        <begin position="81"/>
        <end position="101"/>
    </location>
</feature>
<protein>
    <submittedName>
        <fullName evidence="9">Sugar efflux transporter A</fullName>
    </submittedName>
</protein>
<feature type="transmembrane region" description="Helical" evidence="8">
    <location>
        <begin position="131"/>
        <end position="152"/>
    </location>
</feature>
<keyword evidence="6 8" id="KW-1133">Transmembrane helix</keyword>
<evidence type="ECO:0000256" key="5">
    <source>
        <dbReference type="ARBA" id="ARBA00022692"/>
    </source>
</evidence>
<evidence type="ECO:0000256" key="1">
    <source>
        <dbReference type="ARBA" id="ARBA00004651"/>
    </source>
</evidence>
<gene>
    <name evidence="9" type="ORF">FX988_02199</name>
</gene>
<feature type="transmembrane region" description="Helical" evidence="8">
    <location>
        <begin position="197"/>
        <end position="217"/>
    </location>
</feature>
<accession>A0A857JKZ0</accession>
<keyword evidence="4" id="KW-0762">Sugar transport</keyword>
<feature type="transmembrane region" description="Helical" evidence="8">
    <location>
        <begin position="384"/>
        <end position="405"/>
    </location>
</feature>
<feature type="transmembrane region" description="Helical" evidence="8">
    <location>
        <begin position="261"/>
        <end position="281"/>
    </location>
</feature>
<dbReference type="GO" id="GO:0005886">
    <property type="term" value="C:plasma membrane"/>
    <property type="evidence" value="ECO:0007669"/>
    <property type="project" value="UniProtKB-SubCell"/>
</dbReference>
<feature type="transmembrane region" description="Helical" evidence="8">
    <location>
        <begin position="326"/>
        <end position="343"/>
    </location>
</feature>
<feature type="transmembrane region" description="Helical" evidence="8">
    <location>
        <begin position="172"/>
        <end position="191"/>
    </location>
</feature>
<dbReference type="PANTHER" id="PTHR23535:SF2">
    <property type="entry name" value="SUGAR EFFLUX TRANSPORTER A-RELATED"/>
    <property type="match status" value="1"/>
</dbReference>
<feature type="transmembrane region" description="Helical" evidence="8">
    <location>
        <begin position="411"/>
        <end position="432"/>
    </location>
</feature>
<dbReference type="AlphaFoldDB" id="A0A857JKZ0"/>
<comment type="subcellular location">
    <subcellularLocation>
        <location evidence="1">Cell membrane</location>
        <topology evidence="1">Multi-pass membrane protein</topology>
    </subcellularLocation>
</comment>
<proteinExistence type="predicted"/>
<keyword evidence="3" id="KW-1003">Cell membrane</keyword>
<dbReference type="Proteomes" id="UP000464524">
    <property type="component" value="Chromosome"/>
</dbReference>
<dbReference type="KEGG" id="pmes:FX988_02199"/>
<dbReference type="PANTHER" id="PTHR23535">
    <property type="entry name" value="SUGAR EFFLUX TRANSPORTER A-RELATED"/>
    <property type="match status" value="1"/>
</dbReference>
<evidence type="ECO:0000256" key="3">
    <source>
        <dbReference type="ARBA" id="ARBA00022475"/>
    </source>
</evidence>
<feature type="transmembrane region" description="Helical" evidence="8">
    <location>
        <begin position="46"/>
        <end position="69"/>
    </location>
</feature>
<sequence>MLNDAPRQDWATPDYVGKHKYFISNRNIAVLKVSHIVSIINKDSRYYLAGFLNACVMASLMPVLSLYAYRYLDATATELSALLGGYALSSIVYAFVIARIVERFGKHKVGLLAISFIAFVALLVLANTKNYALACFVILTLFAPFHASTSLLMGEAFRYFSGVKVHQVNARLMATVSAAWVVCPGIAFYLVEYIGFSLFFYLLSALLPLLAGVFFILPTGNTSAVSAMPHKYDVVEKRDMANAANDVNRIFQHEGKWHWRLFVPALFFAVVSFAITLYQHLLPVYFVKQSLPVSLVGTIFMVAALLEVALIVRCVNLLSRFSYHQLFMAASACGIAFFILLPFSQSMFYLFTLQALKAILYSFMAGLGVNLLQGLFPSRPTFGAVLYQNAFAFGMLLAGFVSGAVVEYFPVAQLFSFSALLMLVAVLVLVLGKRAFHVASQSKAHGSFKG</sequence>
<dbReference type="Pfam" id="PF07690">
    <property type="entry name" value="MFS_1"/>
    <property type="match status" value="1"/>
</dbReference>
<feature type="transmembrane region" description="Helical" evidence="8">
    <location>
        <begin position="293"/>
        <end position="314"/>
    </location>
</feature>
<evidence type="ECO:0000256" key="7">
    <source>
        <dbReference type="ARBA" id="ARBA00023136"/>
    </source>
</evidence>
<feature type="transmembrane region" description="Helical" evidence="8">
    <location>
        <begin position="349"/>
        <end position="372"/>
    </location>
</feature>
<feature type="transmembrane region" description="Helical" evidence="8">
    <location>
        <begin position="108"/>
        <end position="125"/>
    </location>
</feature>